<sequence length="461" mass="51649">MTSEDKASNRDKRPSVKTSSSSLYKTIWRWHFYAGLIFTPFLLILAITGGIYLFKPQIENVLYQDLYEVEDEGGSISPSKQIEAVTSKYVDAHVYKYRPSDSPNRSSEVGVHIGDGTYTIFVNPHNGEIIGQLNDKDRLMDNIEKFHGELMVGTIGDRIVELAACWGIVLVVTGIYLWWPRRKTKFWGVVLPRFLKGKKVLTRDLHAVPAFWISAGFLFLIFTGLPWSGLWGNTFQQITTNAGLGYPPSVWVGDAPKSDVQTKEIVDVPWAAETMKVPLSTSKDLLPLSIDDVVKVADEQNVTKGYNIIFPQTDDGVYTLSLFPPKAQDEVTMHIDQYTGAVLADYRYDSYKPLGKMIAFGITIHKGTQFGLMNQLIGLLVCLGIAGVVLSGFYLWLKRKPKSKLGAPKVAENPKQMKTLSFIIIIMGILFPLVGVSIIVVLLFDFFVVKRVPQLKRFLNA</sequence>
<feature type="transmembrane region" description="Helical" evidence="1">
    <location>
        <begin position="30"/>
        <end position="54"/>
    </location>
</feature>
<keyword evidence="1" id="KW-0812">Transmembrane</keyword>
<proteinExistence type="predicted"/>
<dbReference type="PANTHER" id="PTHR34219">
    <property type="entry name" value="IRON-REGULATED INNER MEMBRANE PROTEIN-RELATED"/>
    <property type="match status" value="1"/>
</dbReference>
<evidence type="ECO:0000259" key="2">
    <source>
        <dbReference type="Pfam" id="PF03413"/>
    </source>
</evidence>
<keyword evidence="4" id="KW-1185">Reference proteome</keyword>
<dbReference type="RefSeq" id="WP_061803614.1">
    <property type="nucleotide sequence ID" value="NZ_FOXX01000002.1"/>
</dbReference>
<dbReference type="EMBL" id="FOXX01000002">
    <property type="protein sequence ID" value="SFQ38092.1"/>
    <property type="molecule type" value="Genomic_DNA"/>
</dbReference>
<feature type="transmembrane region" description="Helical" evidence="1">
    <location>
        <begin position="422"/>
        <end position="449"/>
    </location>
</feature>
<keyword evidence="1" id="KW-0472">Membrane</keyword>
<accession>A0A1I5Y1I3</accession>
<evidence type="ECO:0000256" key="1">
    <source>
        <dbReference type="SAM" id="Phobius"/>
    </source>
</evidence>
<keyword evidence="1" id="KW-1133">Transmembrane helix</keyword>
<dbReference type="Pfam" id="PF03929">
    <property type="entry name" value="PepSY_TM"/>
    <property type="match status" value="1"/>
</dbReference>
<dbReference type="Proteomes" id="UP000182762">
    <property type="component" value="Unassembled WGS sequence"/>
</dbReference>
<organism evidence="3 4">
    <name type="scientific">Priestia endophytica DSM 13796</name>
    <dbReference type="NCBI Taxonomy" id="1121089"/>
    <lineage>
        <taxon>Bacteria</taxon>
        <taxon>Bacillati</taxon>
        <taxon>Bacillota</taxon>
        <taxon>Bacilli</taxon>
        <taxon>Bacillales</taxon>
        <taxon>Bacillaceae</taxon>
        <taxon>Priestia</taxon>
    </lineage>
</organism>
<dbReference type="InterPro" id="IPR025711">
    <property type="entry name" value="PepSY"/>
</dbReference>
<dbReference type="InterPro" id="IPR005625">
    <property type="entry name" value="PepSY-ass_TM"/>
</dbReference>
<gene>
    <name evidence="3" type="ORF">SAMN02745910_01179</name>
</gene>
<dbReference type="GeneID" id="93709905"/>
<protein>
    <submittedName>
        <fullName evidence="3">Uncharacterized iron-regulated membrane protein</fullName>
    </submittedName>
</protein>
<comment type="caution">
    <text evidence="3">The sequence shown here is derived from an EMBL/GenBank/DDBJ whole genome shotgun (WGS) entry which is preliminary data.</text>
</comment>
<feature type="transmembrane region" description="Helical" evidence="1">
    <location>
        <begin position="376"/>
        <end position="397"/>
    </location>
</feature>
<feature type="domain" description="PepSY" evidence="2">
    <location>
        <begin position="76"/>
        <end position="132"/>
    </location>
</feature>
<dbReference type="Pfam" id="PF03413">
    <property type="entry name" value="PepSY"/>
    <property type="match status" value="2"/>
</dbReference>
<dbReference type="PANTHER" id="PTHR34219:SF1">
    <property type="entry name" value="PEPSY DOMAIN-CONTAINING PROTEIN"/>
    <property type="match status" value="1"/>
</dbReference>
<feature type="transmembrane region" description="Helical" evidence="1">
    <location>
        <begin position="210"/>
        <end position="231"/>
    </location>
</feature>
<name>A0A1I5Y1I3_9BACI</name>
<reference evidence="3 4" key="1">
    <citation type="submission" date="2016-10" db="EMBL/GenBank/DDBJ databases">
        <authorList>
            <person name="Varghese N."/>
            <person name="Submissions S."/>
        </authorList>
    </citation>
    <scope>NUCLEOTIDE SEQUENCE [LARGE SCALE GENOMIC DNA]</scope>
    <source>
        <strain evidence="3 4">DSM 13796</strain>
    </source>
</reference>
<feature type="domain" description="PepSY" evidence="2">
    <location>
        <begin position="287"/>
        <end position="345"/>
    </location>
</feature>
<feature type="transmembrane region" description="Helical" evidence="1">
    <location>
        <begin position="159"/>
        <end position="179"/>
    </location>
</feature>
<evidence type="ECO:0000313" key="3">
    <source>
        <dbReference type="EMBL" id="SFQ38092.1"/>
    </source>
</evidence>
<evidence type="ECO:0000313" key="4">
    <source>
        <dbReference type="Proteomes" id="UP000182762"/>
    </source>
</evidence>